<dbReference type="KEGG" id="tpol:Mal48_19940"/>
<dbReference type="Proteomes" id="UP000315724">
    <property type="component" value="Chromosome"/>
</dbReference>
<feature type="domain" description="Pyridoxamine 5'-phosphate oxidase Alr4036 family FMN-binding" evidence="1">
    <location>
        <begin position="21"/>
        <end position="104"/>
    </location>
</feature>
<organism evidence="2 3">
    <name type="scientific">Thalassoglobus polymorphus</name>
    <dbReference type="NCBI Taxonomy" id="2527994"/>
    <lineage>
        <taxon>Bacteria</taxon>
        <taxon>Pseudomonadati</taxon>
        <taxon>Planctomycetota</taxon>
        <taxon>Planctomycetia</taxon>
        <taxon>Planctomycetales</taxon>
        <taxon>Planctomycetaceae</taxon>
        <taxon>Thalassoglobus</taxon>
    </lineage>
</organism>
<sequence length="208" mass="23847">MKTFLNLLDDFEKLTTQIWSNLESSAGEPDQPWSLAQFASMSKQGPELRTLVLRRCEPESRTLTWHTDLRSPKCQQILDDCRTSVLFWDPVERVQLTLRGTSVVRSIGPRVDQAWEQSKLISRRAYLGNLTPGTKQEQMCVNFPEEFADRPPSESESEDGKTNFGVITTRIQEMDLVILRQTGNVRAKFYWKADESGEGSWEASWVCP</sequence>
<dbReference type="EMBL" id="CP036267">
    <property type="protein sequence ID" value="QDT32747.1"/>
    <property type="molecule type" value="Genomic_DNA"/>
</dbReference>
<dbReference type="InterPro" id="IPR024624">
    <property type="entry name" value="Pyridox_Oxase_Alr4036_FMN-bd"/>
</dbReference>
<accession>A0A517QMH0</accession>
<dbReference type="RefSeq" id="WP_197442196.1">
    <property type="nucleotide sequence ID" value="NZ_CP036267.1"/>
</dbReference>
<dbReference type="Gene3D" id="2.30.110.10">
    <property type="entry name" value="Electron Transport, Fmn-binding Protein, Chain A"/>
    <property type="match status" value="1"/>
</dbReference>
<dbReference type="Pfam" id="PF12766">
    <property type="entry name" value="Pyridox_oxase_2"/>
    <property type="match status" value="1"/>
</dbReference>
<name>A0A517QMH0_9PLAN</name>
<evidence type="ECO:0000313" key="3">
    <source>
        <dbReference type="Proteomes" id="UP000315724"/>
    </source>
</evidence>
<protein>
    <submittedName>
        <fullName evidence="2">Pyridoxamine 5'-phosphate oxidase</fullName>
    </submittedName>
</protein>
<evidence type="ECO:0000313" key="2">
    <source>
        <dbReference type="EMBL" id="QDT32747.1"/>
    </source>
</evidence>
<dbReference type="GO" id="GO:0010181">
    <property type="term" value="F:FMN binding"/>
    <property type="evidence" value="ECO:0007669"/>
    <property type="project" value="InterPro"/>
</dbReference>
<keyword evidence="3" id="KW-1185">Reference proteome</keyword>
<dbReference type="SUPFAM" id="SSF50475">
    <property type="entry name" value="FMN-binding split barrel"/>
    <property type="match status" value="1"/>
</dbReference>
<gene>
    <name evidence="2" type="ORF">Mal48_19940</name>
</gene>
<dbReference type="InterPro" id="IPR012349">
    <property type="entry name" value="Split_barrel_FMN-bd"/>
</dbReference>
<evidence type="ECO:0000259" key="1">
    <source>
        <dbReference type="Pfam" id="PF12766"/>
    </source>
</evidence>
<proteinExistence type="predicted"/>
<reference evidence="2 3" key="1">
    <citation type="submission" date="2019-02" db="EMBL/GenBank/DDBJ databases">
        <title>Deep-cultivation of Planctomycetes and their phenomic and genomic characterization uncovers novel biology.</title>
        <authorList>
            <person name="Wiegand S."/>
            <person name="Jogler M."/>
            <person name="Boedeker C."/>
            <person name="Pinto D."/>
            <person name="Vollmers J."/>
            <person name="Rivas-Marin E."/>
            <person name="Kohn T."/>
            <person name="Peeters S.H."/>
            <person name="Heuer A."/>
            <person name="Rast P."/>
            <person name="Oberbeckmann S."/>
            <person name="Bunk B."/>
            <person name="Jeske O."/>
            <person name="Meyerdierks A."/>
            <person name="Storesund J.E."/>
            <person name="Kallscheuer N."/>
            <person name="Luecker S."/>
            <person name="Lage O.M."/>
            <person name="Pohl T."/>
            <person name="Merkel B.J."/>
            <person name="Hornburger P."/>
            <person name="Mueller R.-W."/>
            <person name="Bruemmer F."/>
            <person name="Labrenz M."/>
            <person name="Spormann A.M."/>
            <person name="Op den Camp H."/>
            <person name="Overmann J."/>
            <person name="Amann R."/>
            <person name="Jetten M.S.M."/>
            <person name="Mascher T."/>
            <person name="Medema M.H."/>
            <person name="Devos D.P."/>
            <person name="Kaster A.-K."/>
            <person name="Ovreas L."/>
            <person name="Rohde M."/>
            <person name="Galperin M.Y."/>
            <person name="Jogler C."/>
        </authorList>
    </citation>
    <scope>NUCLEOTIDE SEQUENCE [LARGE SCALE GENOMIC DNA]</scope>
    <source>
        <strain evidence="2 3">Mal48</strain>
    </source>
</reference>
<dbReference type="AlphaFoldDB" id="A0A517QMH0"/>